<name>A0A398D617_9BACT</name>
<dbReference type="OrthoDB" id="9925685at2"/>
<gene>
    <name evidence="2" type="ORF">SMC5_05435</name>
</gene>
<comment type="caution">
    <text evidence="2">The sequence shown here is derived from an EMBL/GenBank/DDBJ whole genome shotgun (WGS) entry which is preliminary data.</text>
</comment>
<proteinExistence type="predicted"/>
<organism evidence="2 3">
    <name type="scientific">Candidatus Cryosericum odellii</name>
    <dbReference type="NCBI Taxonomy" id="2290917"/>
    <lineage>
        <taxon>Bacteria</taxon>
        <taxon>Pseudomonadati</taxon>
        <taxon>Caldisericota/Cryosericota group</taxon>
        <taxon>Candidatus Cryosericota</taxon>
        <taxon>Candidatus Cryosericia</taxon>
        <taxon>Candidatus Cryosericales</taxon>
        <taxon>Candidatus Cryosericaceae</taxon>
        <taxon>Candidatus Cryosericum</taxon>
    </lineage>
</organism>
<evidence type="ECO:0008006" key="4">
    <source>
        <dbReference type="Google" id="ProtNLM"/>
    </source>
</evidence>
<dbReference type="EMBL" id="QXIU01000128">
    <property type="protein sequence ID" value="RIE10986.1"/>
    <property type="molecule type" value="Genomic_DNA"/>
</dbReference>
<reference evidence="2 3" key="1">
    <citation type="submission" date="2018-09" db="EMBL/GenBank/DDBJ databases">
        <title>Discovery and Ecogenomic Context for Candidatus Cryosericales, a Global Caldiserica Order Active in Thawing Permafrost.</title>
        <authorList>
            <person name="Martinez M.A."/>
            <person name="Woodcroft B.J."/>
            <person name="Ignacio Espinoza J.C."/>
            <person name="Zayed A."/>
            <person name="Singleton C.M."/>
            <person name="Boyd J."/>
            <person name="Li Y.-F."/>
            <person name="Purvine S."/>
            <person name="Maughan H."/>
            <person name="Hodgkins S.B."/>
            <person name="Anderson D."/>
            <person name="Sederholm M."/>
            <person name="Temperton B."/>
            <person name="Saleska S.R."/>
            <person name="Tyson G.W."/>
            <person name="Rich V.I."/>
        </authorList>
    </citation>
    <scope>NUCLEOTIDE SEQUENCE [LARGE SCALE GENOMIC DNA]</scope>
    <source>
        <strain evidence="2 3">SMC5</strain>
    </source>
</reference>
<dbReference type="Proteomes" id="UP000266489">
    <property type="component" value="Unassembled WGS sequence"/>
</dbReference>
<accession>A0A398D617</accession>
<protein>
    <recommendedName>
        <fullName evidence="4">ATPase</fullName>
    </recommendedName>
</protein>
<evidence type="ECO:0000313" key="3">
    <source>
        <dbReference type="Proteomes" id="UP000266489"/>
    </source>
</evidence>
<evidence type="ECO:0000256" key="1">
    <source>
        <dbReference type="SAM" id="Coils"/>
    </source>
</evidence>
<dbReference type="AlphaFoldDB" id="A0A398D617"/>
<feature type="coiled-coil region" evidence="1">
    <location>
        <begin position="61"/>
        <end position="92"/>
    </location>
</feature>
<evidence type="ECO:0000313" key="2">
    <source>
        <dbReference type="EMBL" id="RIE10986.1"/>
    </source>
</evidence>
<dbReference type="Gene3D" id="1.20.5.2950">
    <property type="match status" value="1"/>
</dbReference>
<sequence>MIEEFIQSLQQAEVEAKGVIKVAREKVQTIQRDAESSLAAVRASAELSLQRRLDTIDQETNQHMKLAEDQLRQDLEEQLENLDRRAQDRRSMALDLLLSKLTAR</sequence>
<keyword evidence="1" id="KW-0175">Coiled coil</keyword>